<keyword evidence="4 12" id="KW-0808">Transferase</keyword>
<dbReference type="PROSITE" id="PS00933">
    <property type="entry name" value="FGGY_KINASES_1"/>
    <property type="match status" value="1"/>
</dbReference>
<keyword evidence="17" id="KW-1185">Reference proteome</keyword>
<feature type="region of interest" description="Disordered" evidence="13">
    <location>
        <begin position="465"/>
        <end position="492"/>
    </location>
</feature>
<evidence type="ECO:0000256" key="2">
    <source>
        <dbReference type="ARBA" id="ARBA00009156"/>
    </source>
</evidence>
<dbReference type="InterPro" id="IPR018485">
    <property type="entry name" value="FGGY_C"/>
</dbReference>
<keyword evidence="6 12" id="KW-0418">Kinase</keyword>
<evidence type="ECO:0000256" key="13">
    <source>
        <dbReference type="SAM" id="MobiDB-lite"/>
    </source>
</evidence>
<dbReference type="GO" id="GO:0006072">
    <property type="term" value="P:glycerol-3-phosphate metabolic process"/>
    <property type="evidence" value="ECO:0007669"/>
    <property type="project" value="InterPro"/>
</dbReference>
<dbReference type="Gene3D" id="3.30.420.40">
    <property type="match status" value="2"/>
</dbReference>
<dbReference type="Pfam" id="PF00370">
    <property type="entry name" value="FGGY_N"/>
    <property type="match status" value="1"/>
</dbReference>
<comment type="pathway">
    <text evidence="1">Polyol metabolism; glycerol degradation via glycerol kinase pathway; sn-glycerol 3-phosphate from glycerol: step 1/1.</text>
</comment>
<dbReference type="AlphaFoldDB" id="A0A895XS13"/>
<evidence type="ECO:0000256" key="4">
    <source>
        <dbReference type="ARBA" id="ARBA00022679"/>
    </source>
</evidence>
<reference evidence="16" key="1">
    <citation type="submission" date="2021-02" db="EMBL/GenBank/DDBJ databases">
        <title>Natronoglycomyces albus gen. nov., sp. nov, a haloalkaliphilic actinobacterium from a soda solonchak soil.</title>
        <authorList>
            <person name="Sorokin D.Y."/>
            <person name="Khijniak T.V."/>
            <person name="Zakharycheva A.P."/>
            <person name="Boueva O.V."/>
            <person name="Ariskina E.V."/>
            <person name="Hahnke R.L."/>
            <person name="Bunk B."/>
            <person name="Sproer C."/>
            <person name="Schumann P."/>
            <person name="Evtushenko L.I."/>
            <person name="Kublanov I.V."/>
        </authorList>
    </citation>
    <scope>NUCLEOTIDE SEQUENCE</scope>
    <source>
        <strain evidence="16">DSM 106290</strain>
    </source>
</reference>
<keyword evidence="5" id="KW-0547">Nucleotide-binding</keyword>
<dbReference type="Proteomes" id="UP000662939">
    <property type="component" value="Chromosome"/>
</dbReference>
<feature type="domain" description="Carbohydrate kinase FGGY C-terminal" evidence="15">
    <location>
        <begin position="259"/>
        <end position="447"/>
    </location>
</feature>
<evidence type="ECO:0000313" key="17">
    <source>
        <dbReference type="Proteomes" id="UP000662939"/>
    </source>
</evidence>
<dbReference type="FunFam" id="3.30.420.40:FF:000007">
    <property type="entry name" value="Glycerol kinase"/>
    <property type="match status" value="1"/>
</dbReference>
<dbReference type="InterPro" id="IPR018484">
    <property type="entry name" value="FGGY_N"/>
</dbReference>
<name>A0A895XS13_9ACTN</name>
<dbReference type="GO" id="GO:0004370">
    <property type="term" value="F:glycerol kinase activity"/>
    <property type="evidence" value="ECO:0007669"/>
    <property type="project" value="UniProtKB-EC"/>
</dbReference>
<dbReference type="InterPro" id="IPR005999">
    <property type="entry name" value="Glycerol_kin"/>
</dbReference>
<dbReference type="FunFam" id="3.30.420.40:FF:000008">
    <property type="entry name" value="Glycerol kinase"/>
    <property type="match status" value="1"/>
</dbReference>
<evidence type="ECO:0000256" key="10">
    <source>
        <dbReference type="ARBA" id="ARBA00052101"/>
    </source>
</evidence>
<evidence type="ECO:0000256" key="7">
    <source>
        <dbReference type="ARBA" id="ARBA00022798"/>
    </source>
</evidence>
<evidence type="ECO:0000256" key="12">
    <source>
        <dbReference type="RuleBase" id="RU003733"/>
    </source>
</evidence>
<evidence type="ECO:0000256" key="3">
    <source>
        <dbReference type="ARBA" id="ARBA00012099"/>
    </source>
</evidence>
<gene>
    <name evidence="16" type="primary">glpK</name>
    <name evidence="16" type="ORF">JQS30_11530</name>
</gene>
<evidence type="ECO:0000256" key="11">
    <source>
        <dbReference type="ARBA" id="ARBA00054633"/>
    </source>
</evidence>
<dbReference type="EC" id="2.7.1.30" evidence="3"/>
<protein>
    <recommendedName>
        <fullName evidence="3">glycerol kinase</fullName>
        <ecNumber evidence="3">2.7.1.30</ecNumber>
    </recommendedName>
    <alternativeName>
        <fullName evidence="9">ATP:glycerol 3-phosphotransferase</fullName>
    </alternativeName>
</protein>
<accession>A0A895XS13</accession>
<dbReference type="InterPro" id="IPR043129">
    <property type="entry name" value="ATPase_NBD"/>
</dbReference>
<dbReference type="GO" id="GO:0005829">
    <property type="term" value="C:cytosol"/>
    <property type="evidence" value="ECO:0007669"/>
    <property type="project" value="UniProtKB-ARBA"/>
</dbReference>
<dbReference type="GO" id="GO:0005524">
    <property type="term" value="F:ATP binding"/>
    <property type="evidence" value="ECO:0007669"/>
    <property type="project" value="UniProtKB-KW"/>
</dbReference>
<dbReference type="SUPFAM" id="SSF53067">
    <property type="entry name" value="Actin-like ATPase domain"/>
    <property type="match status" value="2"/>
</dbReference>
<dbReference type="NCBIfam" id="NF000756">
    <property type="entry name" value="PRK00047.1"/>
    <property type="match status" value="1"/>
</dbReference>
<dbReference type="NCBIfam" id="TIGR01311">
    <property type="entry name" value="glycerol_kin"/>
    <property type="match status" value="1"/>
</dbReference>
<evidence type="ECO:0000256" key="8">
    <source>
        <dbReference type="ARBA" id="ARBA00022840"/>
    </source>
</evidence>
<dbReference type="PIRSF" id="PIRSF000538">
    <property type="entry name" value="GlpK"/>
    <property type="match status" value="1"/>
</dbReference>
<evidence type="ECO:0000313" key="16">
    <source>
        <dbReference type="EMBL" id="QSB04418.1"/>
    </source>
</evidence>
<evidence type="ECO:0000256" key="5">
    <source>
        <dbReference type="ARBA" id="ARBA00022741"/>
    </source>
</evidence>
<comment type="function">
    <text evidence="11">Key enzyme in the regulation of glycerol uptake and metabolism. Catalyzes the phosphorylation of glycerol to yield sn-glycerol 3-phosphate.</text>
</comment>
<dbReference type="EMBL" id="CP070496">
    <property type="protein sequence ID" value="QSB04418.1"/>
    <property type="molecule type" value="Genomic_DNA"/>
</dbReference>
<feature type="domain" description="Carbohydrate kinase FGGY N-terminal" evidence="14">
    <location>
        <begin position="6"/>
        <end position="248"/>
    </location>
</feature>
<dbReference type="PANTHER" id="PTHR10196">
    <property type="entry name" value="SUGAR KINASE"/>
    <property type="match status" value="1"/>
</dbReference>
<dbReference type="InterPro" id="IPR018483">
    <property type="entry name" value="Carb_kinase_FGGY_CS"/>
</dbReference>
<dbReference type="PROSITE" id="PS00445">
    <property type="entry name" value="FGGY_KINASES_2"/>
    <property type="match status" value="1"/>
</dbReference>
<comment type="catalytic activity">
    <reaction evidence="10">
        <text>glycerol + ATP = sn-glycerol 3-phosphate + ADP + H(+)</text>
        <dbReference type="Rhea" id="RHEA:21644"/>
        <dbReference type="ChEBI" id="CHEBI:15378"/>
        <dbReference type="ChEBI" id="CHEBI:17754"/>
        <dbReference type="ChEBI" id="CHEBI:30616"/>
        <dbReference type="ChEBI" id="CHEBI:57597"/>
        <dbReference type="ChEBI" id="CHEBI:456216"/>
        <dbReference type="EC" id="2.7.1.30"/>
    </reaction>
</comment>
<dbReference type="InterPro" id="IPR000577">
    <property type="entry name" value="Carb_kinase_FGGY"/>
</dbReference>
<proteinExistence type="inferred from homology"/>
<comment type="similarity">
    <text evidence="2 12">Belongs to the FGGY kinase family.</text>
</comment>
<organism evidence="16 17">
    <name type="scientific">Natronoglycomyces albus</name>
    <dbReference type="NCBI Taxonomy" id="2811108"/>
    <lineage>
        <taxon>Bacteria</taxon>
        <taxon>Bacillati</taxon>
        <taxon>Actinomycetota</taxon>
        <taxon>Actinomycetes</taxon>
        <taxon>Glycomycetales</taxon>
        <taxon>Glycomycetaceae</taxon>
        <taxon>Natronoglycomyces</taxon>
    </lineage>
</organism>
<keyword evidence="8" id="KW-0067">ATP-binding</keyword>
<dbReference type="Pfam" id="PF02782">
    <property type="entry name" value="FGGY_C"/>
    <property type="match status" value="1"/>
</dbReference>
<dbReference type="PANTHER" id="PTHR10196:SF69">
    <property type="entry name" value="GLYCEROL KINASE"/>
    <property type="match status" value="1"/>
</dbReference>
<dbReference type="GO" id="GO:0019563">
    <property type="term" value="P:glycerol catabolic process"/>
    <property type="evidence" value="ECO:0007669"/>
    <property type="project" value="TreeGrafter"/>
</dbReference>
<evidence type="ECO:0000259" key="14">
    <source>
        <dbReference type="Pfam" id="PF00370"/>
    </source>
</evidence>
<dbReference type="KEGG" id="nav:JQS30_11530"/>
<evidence type="ECO:0000259" key="15">
    <source>
        <dbReference type="Pfam" id="PF02782"/>
    </source>
</evidence>
<keyword evidence="7" id="KW-0319">Glycerol metabolism</keyword>
<sequence>MSTARYIAAIDQGTTSSRCVIVNDSATKVGSAQKEFKQHFPQPGWVEHDANDIWETTSNVVFAALDQAGLTIADLAGLGITNQRETTVVWDRETGQPVHRAIVWQDLRTDALVKRLAEDGGVDRFRGITGLPLSTYFSGLKLRWLFDHDPELQQRAEAGELCFGTIDSWLIFKLTGEHATDVTNASRTMLMNLRTLEWDADILETLNIPAAMLPRIRPSSGHFGTGIGDFEGIEVAAALGDQHAALLGQRCFRAGDTKNTYGTGSFLVMNTGTELHSSKHGLLSTVAYQIEGQPAHYALEGSIAHTGALIQWLRDEIGLISHAADTEELAAAVDDTGGAYIVPAFSGLFAPHWKSDARGTICGLTRFVRREHLVRAALEAACWQTRDVIEAMTADTGTALDALYVDGGMTVNELFLQLQADIAGVPVVRPANPETTVLGAAYAAGIATGVWDSLEALEELDIETQTWEPKSDRDADYPQWKKAVTKSDGWVE</sequence>
<evidence type="ECO:0000256" key="9">
    <source>
        <dbReference type="ARBA" id="ARBA00043149"/>
    </source>
</evidence>
<evidence type="ECO:0000256" key="1">
    <source>
        <dbReference type="ARBA" id="ARBA00005190"/>
    </source>
</evidence>
<dbReference type="CDD" id="cd07769">
    <property type="entry name" value="ASKHA_NBD_FGGY_GK"/>
    <property type="match status" value="1"/>
</dbReference>
<dbReference type="RefSeq" id="WP_213170415.1">
    <property type="nucleotide sequence ID" value="NZ_CP070496.1"/>
</dbReference>
<evidence type="ECO:0000256" key="6">
    <source>
        <dbReference type="ARBA" id="ARBA00022777"/>
    </source>
</evidence>